<dbReference type="InterPro" id="IPR001790">
    <property type="entry name" value="Ribosomal_uL10"/>
</dbReference>
<gene>
    <name evidence="5 6" type="primary">rplJ</name>
    <name evidence="6" type="ORF">CO058_01315</name>
</gene>
<dbReference type="NCBIfam" id="NF000955">
    <property type="entry name" value="PRK00099.1-1"/>
    <property type="match status" value="1"/>
</dbReference>
<evidence type="ECO:0000313" key="7">
    <source>
        <dbReference type="Proteomes" id="UP000229756"/>
    </source>
</evidence>
<dbReference type="EMBL" id="PFSJ01000010">
    <property type="protein sequence ID" value="PJC23801.1"/>
    <property type="molecule type" value="Genomic_DNA"/>
</dbReference>
<reference evidence="7" key="1">
    <citation type="submission" date="2017-09" db="EMBL/GenBank/DDBJ databases">
        <title>Depth-based differentiation of microbial function through sediment-hosted aquifers and enrichment of novel symbionts in the deep terrestrial subsurface.</title>
        <authorList>
            <person name="Probst A.J."/>
            <person name="Ladd B."/>
            <person name="Jarett J.K."/>
            <person name="Geller-Mcgrath D.E."/>
            <person name="Sieber C.M.K."/>
            <person name="Emerson J.B."/>
            <person name="Anantharaman K."/>
            <person name="Thomas B.C."/>
            <person name="Malmstrom R."/>
            <person name="Stieglmeier M."/>
            <person name="Klingl A."/>
            <person name="Woyke T."/>
            <person name="Ryan C.M."/>
            <person name="Banfield J.F."/>
        </authorList>
    </citation>
    <scope>NUCLEOTIDE SEQUENCE [LARGE SCALE GENOMIC DNA]</scope>
</reference>
<keyword evidence="3 5" id="KW-0687">Ribonucleoprotein</keyword>
<comment type="similarity">
    <text evidence="1 5">Belongs to the universal ribosomal protein uL10 family.</text>
</comment>
<dbReference type="SUPFAM" id="SSF160369">
    <property type="entry name" value="Ribosomal protein L10-like"/>
    <property type="match status" value="1"/>
</dbReference>
<dbReference type="InterPro" id="IPR022973">
    <property type="entry name" value="Ribosomal_uL10_bac"/>
</dbReference>
<comment type="function">
    <text evidence="5">Forms part of the ribosomal stalk, playing a central role in the interaction of the ribosome with GTP-bound translation factors.</text>
</comment>
<dbReference type="PANTHER" id="PTHR11560">
    <property type="entry name" value="39S RIBOSOMAL PROTEIN L10, MITOCHONDRIAL"/>
    <property type="match status" value="1"/>
</dbReference>
<evidence type="ECO:0000256" key="5">
    <source>
        <dbReference type="HAMAP-Rule" id="MF_00362"/>
    </source>
</evidence>
<dbReference type="HAMAP" id="MF_00362">
    <property type="entry name" value="Ribosomal_uL10"/>
    <property type="match status" value="1"/>
</dbReference>
<organism evidence="6 7">
    <name type="scientific">candidate division WWE3 bacterium CG_4_9_14_0_2_um_filter_35_11</name>
    <dbReference type="NCBI Taxonomy" id="1975077"/>
    <lineage>
        <taxon>Bacteria</taxon>
        <taxon>Katanobacteria</taxon>
    </lineage>
</organism>
<evidence type="ECO:0000256" key="4">
    <source>
        <dbReference type="ARBA" id="ARBA00035202"/>
    </source>
</evidence>
<dbReference type="AlphaFoldDB" id="A0A2M8EM43"/>
<protein>
    <recommendedName>
        <fullName evidence="4 5">Large ribosomal subunit protein uL10</fullName>
    </recommendedName>
</protein>
<accession>A0A2M8EM43</accession>
<proteinExistence type="inferred from homology"/>
<dbReference type="InterPro" id="IPR047865">
    <property type="entry name" value="Ribosomal_uL10_bac_type"/>
</dbReference>
<evidence type="ECO:0000256" key="3">
    <source>
        <dbReference type="ARBA" id="ARBA00023274"/>
    </source>
</evidence>
<keyword evidence="5" id="KW-0694">RNA-binding</keyword>
<dbReference type="GO" id="GO:0005840">
    <property type="term" value="C:ribosome"/>
    <property type="evidence" value="ECO:0007669"/>
    <property type="project" value="UniProtKB-KW"/>
</dbReference>
<dbReference type="GO" id="GO:1990904">
    <property type="term" value="C:ribonucleoprotein complex"/>
    <property type="evidence" value="ECO:0007669"/>
    <property type="project" value="UniProtKB-KW"/>
</dbReference>
<evidence type="ECO:0000256" key="1">
    <source>
        <dbReference type="ARBA" id="ARBA00008889"/>
    </source>
</evidence>
<dbReference type="Gene3D" id="6.10.250.290">
    <property type="match status" value="1"/>
</dbReference>
<comment type="caution">
    <text evidence="6">The sequence shown here is derived from an EMBL/GenBank/DDBJ whole genome shotgun (WGS) entry which is preliminary data.</text>
</comment>
<sequence>MSKNIEIKKEIVAEVVSQFDKSPSTAVFNYTSYTSNEMNELRGILFDQGSKLRIVKNTLVKKILGNLNVETKKDFSGQNAILIPSNKSPESFISGLKTIFEFIKKADKGSVSIGVLNGEIISGAQVEALSKLPSRQELLGQVVYGLMSPIRGFAYTLNEIPSKFVRVLGKVRDSKEA</sequence>
<evidence type="ECO:0000256" key="2">
    <source>
        <dbReference type="ARBA" id="ARBA00022980"/>
    </source>
</evidence>
<keyword evidence="2 5" id="KW-0689">Ribosomal protein</keyword>
<dbReference type="InterPro" id="IPR043141">
    <property type="entry name" value="Ribosomal_uL10-like_sf"/>
</dbReference>
<dbReference type="GO" id="GO:0006412">
    <property type="term" value="P:translation"/>
    <property type="evidence" value="ECO:0007669"/>
    <property type="project" value="UniProtKB-UniRule"/>
</dbReference>
<name>A0A2M8EM43_UNCKA</name>
<dbReference type="Pfam" id="PF00466">
    <property type="entry name" value="Ribosomal_L10"/>
    <property type="match status" value="1"/>
</dbReference>
<dbReference type="Gene3D" id="3.30.70.1730">
    <property type="match status" value="1"/>
</dbReference>
<dbReference type="CDD" id="cd05797">
    <property type="entry name" value="Ribosomal_L10"/>
    <property type="match status" value="1"/>
</dbReference>
<comment type="subunit">
    <text evidence="5">Part of the ribosomal stalk of the 50S ribosomal subunit. The N-terminus interacts with L11 and the large rRNA to form the base of the stalk. The C-terminus forms an elongated spine to which L12 dimers bind in a sequential fashion forming a multimeric L10(L12)X complex.</text>
</comment>
<dbReference type="Proteomes" id="UP000229756">
    <property type="component" value="Unassembled WGS sequence"/>
</dbReference>
<keyword evidence="5" id="KW-0699">rRNA-binding</keyword>
<dbReference type="GO" id="GO:0070180">
    <property type="term" value="F:large ribosomal subunit rRNA binding"/>
    <property type="evidence" value="ECO:0007669"/>
    <property type="project" value="UniProtKB-UniRule"/>
</dbReference>
<evidence type="ECO:0000313" key="6">
    <source>
        <dbReference type="EMBL" id="PJC23801.1"/>
    </source>
</evidence>